<evidence type="ECO:0000313" key="2">
    <source>
        <dbReference type="EMBL" id="RCW76845.1"/>
    </source>
</evidence>
<dbReference type="PANTHER" id="PTHR43460:SF1">
    <property type="entry name" value="METHYLTRANSFERASE TYPE 11 DOMAIN-CONTAINING PROTEIN"/>
    <property type="match status" value="1"/>
</dbReference>
<dbReference type="RefSeq" id="WP_114351614.1">
    <property type="nucleotide sequence ID" value="NZ_QPJJ01000002.1"/>
</dbReference>
<dbReference type="InterPro" id="IPR041698">
    <property type="entry name" value="Methyltransf_25"/>
</dbReference>
<keyword evidence="3" id="KW-1185">Reference proteome</keyword>
<evidence type="ECO:0000313" key="3">
    <source>
        <dbReference type="Proteomes" id="UP000252585"/>
    </source>
</evidence>
<dbReference type="CDD" id="cd02440">
    <property type="entry name" value="AdoMet_MTases"/>
    <property type="match status" value="1"/>
</dbReference>
<dbReference type="InterPro" id="IPR029063">
    <property type="entry name" value="SAM-dependent_MTases_sf"/>
</dbReference>
<dbReference type="InterPro" id="IPR052939">
    <property type="entry name" value="23S_rRNA_MeTrnsfrase_RlmA"/>
</dbReference>
<sequence>MEKLDYEEFYDKVGKTNGWDFSKIQSSSEGVSWDFYEEVIKKCKKTDVLLDIGTGGGEKIIKIAPQLSFLIGIDLSKSMLETALSNQEKSSASNIRFFQMSSDDLKFPTGFFDVASSCHAPFSSSEVSRVLKSGGLFLTQQVSEADKSNLKEAFGRGQAFNETDGSLKKQYIKELSEAGFSDIHSFEYNASEYFKGPKDLIFLLKHTPIIPNFGQNREDFEILNDFIEKNQTEKGIRTNSKRFLIIAKK</sequence>
<comment type="caution">
    <text evidence="2">The sequence shown here is derived from an EMBL/GenBank/DDBJ whole genome shotgun (WGS) entry which is preliminary data.</text>
</comment>
<dbReference type="AlphaFoldDB" id="A0A368Y9Q3"/>
<dbReference type="GO" id="GO:0008168">
    <property type="term" value="F:methyltransferase activity"/>
    <property type="evidence" value="ECO:0007669"/>
    <property type="project" value="UniProtKB-KW"/>
</dbReference>
<keyword evidence="2" id="KW-0489">Methyltransferase</keyword>
<dbReference type="Proteomes" id="UP000252585">
    <property type="component" value="Unassembled WGS sequence"/>
</dbReference>
<evidence type="ECO:0000259" key="1">
    <source>
        <dbReference type="Pfam" id="PF13649"/>
    </source>
</evidence>
<dbReference type="Pfam" id="PF13649">
    <property type="entry name" value="Methyltransf_25"/>
    <property type="match status" value="1"/>
</dbReference>
<proteinExistence type="predicted"/>
<dbReference type="OrthoDB" id="9795864at2"/>
<name>A0A368Y9Q3_9BACI</name>
<dbReference type="PANTHER" id="PTHR43460">
    <property type="entry name" value="METHYLTRANSFERASE"/>
    <property type="match status" value="1"/>
</dbReference>
<dbReference type="EMBL" id="QPJJ01000002">
    <property type="protein sequence ID" value="RCW76845.1"/>
    <property type="molecule type" value="Genomic_DNA"/>
</dbReference>
<protein>
    <submittedName>
        <fullName evidence="2">Methyltransferase family protein</fullName>
    </submittedName>
</protein>
<organism evidence="2 3">
    <name type="scientific">Saliterribacillus persicus</name>
    <dbReference type="NCBI Taxonomy" id="930114"/>
    <lineage>
        <taxon>Bacteria</taxon>
        <taxon>Bacillati</taxon>
        <taxon>Bacillota</taxon>
        <taxon>Bacilli</taxon>
        <taxon>Bacillales</taxon>
        <taxon>Bacillaceae</taxon>
        <taxon>Saliterribacillus</taxon>
    </lineage>
</organism>
<gene>
    <name evidence="2" type="ORF">DFR57_102120</name>
</gene>
<dbReference type="Gene3D" id="3.40.50.150">
    <property type="entry name" value="Vaccinia Virus protein VP39"/>
    <property type="match status" value="1"/>
</dbReference>
<accession>A0A368Y9Q3</accession>
<feature type="domain" description="Methyltransferase" evidence="1">
    <location>
        <begin position="50"/>
        <end position="135"/>
    </location>
</feature>
<dbReference type="SUPFAM" id="SSF53335">
    <property type="entry name" value="S-adenosyl-L-methionine-dependent methyltransferases"/>
    <property type="match status" value="1"/>
</dbReference>
<reference evidence="2 3" key="1">
    <citation type="submission" date="2018-07" db="EMBL/GenBank/DDBJ databases">
        <title>Genomic Encyclopedia of Type Strains, Phase IV (KMG-IV): sequencing the most valuable type-strain genomes for metagenomic binning, comparative biology and taxonomic classification.</title>
        <authorList>
            <person name="Goeker M."/>
        </authorList>
    </citation>
    <scope>NUCLEOTIDE SEQUENCE [LARGE SCALE GENOMIC DNA]</scope>
    <source>
        <strain evidence="2 3">DSM 27696</strain>
    </source>
</reference>
<dbReference type="GO" id="GO:0032259">
    <property type="term" value="P:methylation"/>
    <property type="evidence" value="ECO:0007669"/>
    <property type="project" value="UniProtKB-KW"/>
</dbReference>
<keyword evidence="2" id="KW-0808">Transferase</keyword>